<organism evidence="3 4">
    <name type="scientific">Sphingomonas natans</name>
    <dbReference type="NCBI Taxonomy" id="3063330"/>
    <lineage>
        <taxon>Bacteria</taxon>
        <taxon>Pseudomonadati</taxon>
        <taxon>Pseudomonadota</taxon>
        <taxon>Alphaproteobacteria</taxon>
        <taxon>Sphingomonadales</taxon>
        <taxon>Sphingomonadaceae</taxon>
        <taxon>Sphingomonas</taxon>
    </lineage>
</organism>
<proteinExistence type="predicted"/>
<protein>
    <recommendedName>
        <fullName evidence="5">Copper resistance protein CopC</fullName>
    </recommendedName>
</protein>
<sequence length="147" mass="15529">MNKTLLAFAALILGTTPALAHNGVIHEAPHGGIMKATKTSHLEIVLAPQGGARIYFMDASGKPLPASAASDVSVEIDRPGQKTEYITMRPDPTGTLWTGNGKPANDPKSVIRIGSVVRGESELIEVPRSQFPVYGKEAPAKGKTHAH</sequence>
<dbReference type="Proteomes" id="UP001169764">
    <property type="component" value="Unassembled WGS sequence"/>
</dbReference>
<evidence type="ECO:0000313" key="4">
    <source>
        <dbReference type="Proteomes" id="UP001169764"/>
    </source>
</evidence>
<dbReference type="RefSeq" id="WP_303539544.1">
    <property type="nucleotide sequence ID" value="NZ_JAUOTP010000001.1"/>
</dbReference>
<accession>A0ABT8Y4I2</accession>
<feature type="region of interest" description="Disordered" evidence="1">
    <location>
        <begin position="80"/>
        <end position="104"/>
    </location>
</feature>
<dbReference type="EMBL" id="JAUOTP010000001">
    <property type="protein sequence ID" value="MDO6413231.1"/>
    <property type="molecule type" value="Genomic_DNA"/>
</dbReference>
<evidence type="ECO:0000313" key="3">
    <source>
        <dbReference type="EMBL" id="MDO6413231.1"/>
    </source>
</evidence>
<keyword evidence="4" id="KW-1185">Reference proteome</keyword>
<evidence type="ECO:0000256" key="2">
    <source>
        <dbReference type="SAM" id="SignalP"/>
    </source>
</evidence>
<evidence type="ECO:0008006" key="5">
    <source>
        <dbReference type="Google" id="ProtNLM"/>
    </source>
</evidence>
<evidence type="ECO:0000256" key="1">
    <source>
        <dbReference type="SAM" id="MobiDB-lite"/>
    </source>
</evidence>
<reference evidence="3" key="1">
    <citation type="submission" date="2023-07" db="EMBL/GenBank/DDBJ databases">
        <authorList>
            <person name="Kim M."/>
        </authorList>
    </citation>
    <scope>NUCLEOTIDE SEQUENCE</scope>
    <source>
        <strain evidence="3">BIUV-7</strain>
    </source>
</reference>
<feature type="chain" id="PRO_5047492944" description="Copper resistance protein CopC" evidence="2">
    <location>
        <begin position="21"/>
        <end position="147"/>
    </location>
</feature>
<comment type="caution">
    <text evidence="3">The sequence shown here is derived from an EMBL/GenBank/DDBJ whole genome shotgun (WGS) entry which is preliminary data.</text>
</comment>
<name>A0ABT8Y4I2_9SPHN</name>
<gene>
    <name evidence="3" type="ORF">Q4F19_02435</name>
</gene>
<keyword evidence="2" id="KW-0732">Signal</keyword>
<feature type="signal peptide" evidence="2">
    <location>
        <begin position="1"/>
        <end position="20"/>
    </location>
</feature>